<proteinExistence type="inferred from homology"/>
<dbReference type="GO" id="GO:0016887">
    <property type="term" value="F:ATP hydrolysis activity"/>
    <property type="evidence" value="ECO:0007669"/>
    <property type="project" value="InterPro"/>
</dbReference>
<dbReference type="PANTHER" id="PTHR46743">
    <property type="entry name" value="TEICHOIC ACIDS EXPORT ATP-BINDING PROTEIN TAGH"/>
    <property type="match status" value="1"/>
</dbReference>
<sequence>MFTNFIKGQKKNLSRLDVTPENAGATSEDAIIFDSVSKIYRIYHDTNPSLKETLIHLRRSTFEEFLALDKVSFSVGKGETFGIIGPNGSGKSTILKLLARIIRPQSGNVAINGSVSALLELGAGFHPDLTGKENIYLNASILGVDRKSIDRKFQEIVDFAELERFIDTPVKNYSSGMYVRLGFAIAINVNPDILLIDEVLAVGDQSFQSKCLGAIFDFIRQGKTIVIVSHDLDMVRNLCSRALFICQGRVLEYGRADDVVRGYRSYMERTEREKSIVQAAIAREEIPQTGERFGSGEALIERVSLLDNCGREVNAIHAGEDAIICLRVVFREQSERPIFGVRISDERDINVYGTNTWVQGIKTRIFRKGESVEVNFSQKMDLIKGNYRVTAAVSHNDGRRYFDWRTNVLKFAVFDESYAEGIANLNSEISIQTIR</sequence>
<dbReference type="SMART" id="SM00382">
    <property type="entry name" value="AAA"/>
    <property type="match status" value="1"/>
</dbReference>
<dbReference type="SUPFAM" id="SSF52540">
    <property type="entry name" value="P-loop containing nucleoside triphosphate hydrolases"/>
    <property type="match status" value="1"/>
</dbReference>
<dbReference type="PANTHER" id="PTHR46743:SF2">
    <property type="entry name" value="TEICHOIC ACIDS EXPORT ATP-BINDING PROTEIN TAGH"/>
    <property type="match status" value="1"/>
</dbReference>
<dbReference type="PROSITE" id="PS50893">
    <property type="entry name" value="ABC_TRANSPORTER_2"/>
    <property type="match status" value="1"/>
</dbReference>
<reference evidence="6 7" key="1">
    <citation type="journal article" date="2020" name="Front. Microbiol.">
        <title>Single-cell genomics of novel Actinobacteria with the Wood-Ljungdahl pathway discovered in a serpentinizing system.</title>
        <authorList>
            <person name="Merino N."/>
            <person name="Kawai M."/>
            <person name="Boyd E.S."/>
            <person name="Colman D.R."/>
            <person name="McGlynn S.E."/>
            <person name="Nealson K.H."/>
            <person name="Kurokawa K."/>
            <person name="Hongoh Y."/>
        </authorList>
    </citation>
    <scope>NUCLEOTIDE SEQUENCE [LARGE SCALE GENOMIC DNA]</scope>
    <source>
        <strain evidence="6 7">S42</strain>
    </source>
</reference>
<dbReference type="CDD" id="cd03220">
    <property type="entry name" value="ABC_KpsT_Wzt"/>
    <property type="match status" value="1"/>
</dbReference>
<dbReference type="Gene3D" id="3.40.50.300">
    <property type="entry name" value="P-loop containing nucleotide triphosphate hydrolases"/>
    <property type="match status" value="1"/>
</dbReference>
<dbReference type="InterPro" id="IPR003439">
    <property type="entry name" value="ABC_transporter-like_ATP-bd"/>
</dbReference>
<dbReference type="Gene3D" id="2.70.50.60">
    <property type="entry name" value="abc- transporter (atp binding component) like domain"/>
    <property type="match status" value="1"/>
</dbReference>
<evidence type="ECO:0000313" key="6">
    <source>
        <dbReference type="EMBL" id="GFP32778.1"/>
    </source>
</evidence>
<dbReference type="AlphaFoldDB" id="A0A6V8PKH9"/>
<dbReference type="GO" id="GO:0140359">
    <property type="term" value="F:ABC-type transporter activity"/>
    <property type="evidence" value="ECO:0007669"/>
    <property type="project" value="InterPro"/>
</dbReference>
<keyword evidence="3" id="KW-0547">Nucleotide-binding</keyword>
<evidence type="ECO:0000259" key="5">
    <source>
        <dbReference type="PROSITE" id="PS50893"/>
    </source>
</evidence>
<dbReference type="InterPro" id="IPR015860">
    <property type="entry name" value="ABC_transpr_TagH-like"/>
</dbReference>
<keyword evidence="2" id="KW-0813">Transport</keyword>
<evidence type="ECO:0000256" key="2">
    <source>
        <dbReference type="ARBA" id="ARBA00022448"/>
    </source>
</evidence>
<accession>A0A6V8PKH9</accession>
<dbReference type="EMBL" id="BLSA01000151">
    <property type="protein sequence ID" value="GFP32778.1"/>
    <property type="molecule type" value="Genomic_DNA"/>
</dbReference>
<dbReference type="Pfam" id="PF00005">
    <property type="entry name" value="ABC_tran"/>
    <property type="match status" value="1"/>
</dbReference>
<feature type="domain" description="ABC transporter" evidence="5">
    <location>
        <begin position="50"/>
        <end position="272"/>
    </location>
</feature>
<comment type="caution">
    <text evidence="6">The sequence shown here is derived from an EMBL/GenBank/DDBJ whole genome shotgun (WGS) entry which is preliminary data.</text>
</comment>
<evidence type="ECO:0000256" key="4">
    <source>
        <dbReference type="ARBA" id="ARBA00022840"/>
    </source>
</evidence>
<organism evidence="6 7">
    <name type="scientific">Candidatus Hakubella thermalkaliphila</name>
    <dbReference type="NCBI Taxonomy" id="2754717"/>
    <lineage>
        <taxon>Bacteria</taxon>
        <taxon>Bacillati</taxon>
        <taxon>Actinomycetota</taxon>
        <taxon>Actinomycetota incertae sedis</taxon>
        <taxon>Candidatus Hakubellales</taxon>
        <taxon>Candidatus Hakubellaceae</taxon>
        <taxon>Candidatus Hakubella</taxon>
    </lineage>
</organism>
<dbReference type="InterPro" id="IPR050683">
    <property type="entry name" value="Bact_Polysacc_Export_ATP-bd"/>
</dbReference>
<dbReference type="InterPro" id="IPR003593">
    <property type="entry name" value="AAA+_ATPase"/>
</dbReference>
<dbReference type="InterPro" id="IPR029439">
    <property type="entry name" value="Wzt_C"/>
</dbReference>
<protein>
    <submittedName>
        <fullName evidence="6">Lipopolysaccharide transport system ATP-binding protein</fullName>
    </submittedName>
</protein>
<dbReference type="CDD" id="cd10147">
    <property type="entry name" value="Wzt_C-like"/>
    <property type="match status" value="1"/>
</dbReference>
<comment type="similarity">
    <text evidence="1">Belongs to the ABC transporter superfamily.</text>
</comment>
<dbReference type="GO" id="GO:0016020">
    <property type="term" value="C:membrane"/>
    <property type="evidence" value="ECO:0007669"/>
    <property type="project" value="InterPro"/>
</dbReference>
<dbReference type="InterPro" id="IPR027417">
    <property type="entry name" value="P-loop_NTPase"/>
</dbReference>
<keyword evidence="4 6" id="KW-0067">ATP-binding</keyword>
<gene>
    <name evidence="6" type="ORF">HKBW3S42_01084</name>
</gene>
<evidence type="ECO:0000256" key="1">
    <source>
        <dbReference type="ARBA" id="ARBA00005417"/>
    </source>
</evidence>
<evidence type="ECO:0000256" key="3">
    <source>
        <dbReference type="ARBA" id="ARBA00022741"/>
    </source>
</evidence>
<name>A0A6V8PKH9_9ACTN</name>
<dbReference type="Pfam" id="PF14524">
    <property type="entry name" value="Wzt_C"/>
    <property type="match status" value="1"/>
</dbReference>
<evidence type="ECO:0000313" key="7">
    <source>
        <dbReference type="Proteomes" id="UP000568877"/>
    </source>
</evidence>
<dbReference type="Proteomes" id="UP000568877">
    <property type="component" value="Unassembled WGS sequence"/>
</dbReference>
<dbReference type="GO" id="GO:0005524">
    <property type="term" value="F:ATP binding"/>
    <property type="evidence" value="ECO:0007669"/>
    <property type="project" value="UniProtKB-KW"/>
</dbReference>